<reference evidence="2" key="1">
    <citation type="submission" date="2020-11" db="EMBL/GenBank/DDBJ databases">
        <authorList>
            <person name="Tran Van P."/>
        </authorList>
    </citation>
    <scope>NUCLEOTIDE SEQUENCE</scope>
</reference>
<sequence>MRILLSLTGPQLMDEKYKHEGERAQEKFRFNLERKDWVLEKDCPEEGITIKSAYDKETKDYFLYTVATMDFESEWLNQDLLEHTLDVTAEWSSDCKDFTVVQRWPADLFVLAHQVFEKRALGISATRDVVYLMQGRIEGDRRSSVMFSTEWPGLEPTKKMVRGTVNKGSGLVLFPDPERRSTRTLMHWMASTDMKIPFLPKGILVPVYAMACRQYILDLRRYQVTRWMEHLDALRG</sequence>
<evidence type="ECO:0000259" key="1">
    <source>
        <dbReference type="PROSITE" id="PS50848"/>
    </source>
</evidence>
<dbReference type="GO" id="GO:0099044">
    <property type="term" value="P:vesicle tethering to endoplasmic reticulum"/>
    <property type="evidence" value="ECO:0007669"/>
    <property type="project" value="TreeGrafter"/>
</dbReference>
<keyword evidence="3" id="KW-1185">Reference proteome</keyword>
<dbReference type="EMBL" id="LR903178">
    <property type="protein sequence ID" value="CAD7251602.1"/>
    <property type="molecule type" value="Genomic_DNA"/>
</dbReference>
<dbReference type="GO" id="GO:0005765">
    <property type="term" value="C:lysosomal membrane"/>
    <property type="evidence" value="ECO:0007669"/>
    <property type="project" value="TreeGrafter"/>
</dbReference>
<gene>
    <name evidence="2" type="ORF">DSTB1V02_LOCUS11364</name>
</gene>
<feature type="domain" description="START" evidence="1">
    <location>
        <begin position="33"/>
        <end position="221"/>
    </location>
</feature>
<dbReference type="InterPro" id="IPR051869">
    <property type="entry name" value="STARD3"/>
</dbReference>
<dbReference type="GO" id="GO:0005789">
    <property type="term" value="C:endoplasmic reticulum membrane"/>
    <property type="evidence" value="ECO:0007669"/>
    <property type="project" value="TreeGrafter"/>
</dbReference>
<dbReference type="GO" id="GO:0030301">
    <property type="term" value="P:cholesterol transport"/>
    <property type="evidence" value="ECO:0007669"/>
    <property type="project" value="TreeGrafter"/>
</dbReference>
<dbReference type="GO" id="GO:0031902">
    <property type="term" value="C:late endosome membrane"/>
    <property type="evidence" value="ECO:0007669"/>
    <property type="project" value="TreeGrafter"/>
</dbReference>
<dbReference type="InterPro" id="IPR002913">
    <property type="entry name" value="START_lipid-bd_dom"/>
</dbReference>
<proteinExistence type="predicted"/>
<protein>
    <recommendedName>
        <fullName evidence="1">START domain-containing protein</fullName>
    </recommendedName>
</protein>
<evidence type="ECO:0000313" key="2">
    <source>
        <dbReference type="EMBL" id="CAD7251602.1"/>
    </source>
</evidence>
<dbReference type="OrthoDB" id="74575at2759"/>
<dbReference type="GO" id="GO:0015485">
    <property type="term" value="F:cholesterol binding"/>
    <property type="evidence" value="ECO:0007669"/>
    <property type="project" value="TreeGrafter"/>
</dbReference>
<evidence type="ECO:0000313" key="3">
    <source>
        <dbReference type="Proteomes" id="UP000677054"/>
    </source>
</evidence>
<dbReference type="GO" id="GO:0140284">
    <property type="term" value="C:endoplasmic reticulum-endosome membrane contact site"/>
    <property type="evidence" value="ECO:0007669"/>
    <property type="project" value="TreeGrafter"/>
</dbReference>
<dbReference type="Proteomes" id="UP000677054">
    <property type="component" value="Unassembled WGS sequence"/>
</dbReference>
<dbReference type="PANTHER" id="PTHR46121">
    <property type="entry name" value="STEROIDOGENIC ACUTE REGULATORY PROTEIN-LIKE"/>
    <property type="match status" value="1"/>
</dbReference>
<accession>A0A7R9ACE0</accession>
<dbReference type="AlphaFoldDB" id="A0A7R9ACE0"/>
<dbReference type="EMBL" id="CAJPEV010003661">
    <property type="protein sequence ID" value="CAG0900278.1"/>
    <property type="molecule type" value="Genomic_DNA"/>
</dbReference>
<dbReference type="SUPFAM" id="SSF55961">
    <property type="entry name" value="Bet v1-like"/>
    <property type="match status" value="1"/>
</dbReference>
<dbReference type="PANTHER" id="PTHR46121:SF1">
    <property type="entry name" value="STARD3 N-TERMINAL-LIKE PROTEIN"/>
    <property type="match status" value="1"/>
</dbReference>
<dbReference type="Gene3D" id="3.30.530.20">
    <property type="match status" value="1"/>
</dbReference>
<name>A0A7R9ACE0_9CRUS</name>
<dbReference type="PROSITE" id="PS50848">
    <property type="entry name" value="START"/>
    <property type="match status" value="1"/>
</dbReference>
<organism evidence="2">
    <name type="scientific">Darwinula stevensoni</name>
    <dbReference type="NCBI Taxonomy" id="69355"/>
    <lineage>
        <taxon>Eukaryota</taxon>
        <taxon>Metazoa</taxon>
        <taxon>Ecdysozoa</taxon>
        <taxon>Arthropoda</taxon>
        <taxon>Crustacea</taxon>
        <taxon>Oligostraca</taxon>
        <taxon>Ostracoda</taxon>
        <taxon>Podocopa</taxon>
        <taxon>Podocopida</taxon>
        <taxon>Darwinulocopina</taxon>
        <taxon>Darwinuloidea</taxon>
        <taxon>Darwinulidae</taxon>
        <taxon>Darwinula</taxon>
    </lineage>
</organism>
<dbReference type="InterPro" id="IPR023393">
    <property type="entry name" value="START-like_dom_sf"/>
</dbReference>